<dbReference type="Proteomes" id="UP000027265">
    <property type="component" value="Unassembled WGS sequence"/>
</dbReference>
<dbReference type="EMBL" id="KL197720">
    <property type="protein sequence ID" value="KDQ57341.1"/>
    <property type="molecule type" value="Genomic_DNA"/>
</dbReference>
<dbReference type="PRINTS" id="PR00109">
    <property type="entry name" value="TYRKINASE"/>
</dbReference>
<dbReference type="InParanoid" id="A0A067Q430"/>
<feature type="transmembrane region" description="Helical" evidence="1">
    <location>
        <begin position="27"/>
        <end position="46"/>
    </location>
</feature>
<keyword evidence="4" id="KW-1185">Reference proteome</keyword>
<dbReference type="InterPro" id="IPR001245">
    <property type="entry name" value="Ser-Thr/Tyr_kinase_cat_dom"/>
</dbReference>
<accession>A0A067Q430</accession>
<organism evidence="3 4">
    <name type="scientific">Jaapia argillacea MUCL 33604</name>
    <dbReference type="NCBI Taxonomy" id="933084"/>
    <lineage>
        <taxon>Eukaryota</taxon>
        <taxon>Fungi</taxon>
        <taxon>Dikarya</taxon>
        <taxon>Basidiomycota</taxon>
        <taxon>Agaricomycotina</taxon>
        <taxon>Agaricomycetes</taxon>
        <taxon>Agaricomycetidae</taxon>
        <taxon>Jaapiales</taxon>
        <taxon>Jaapiaceae</taxon>
        <taxon>Jaapia</taxon>
    </lineage>
</organism>
<dbReference type="Pfam" id="PF07714">
    <property type="entry name" value="PK_Tyr_Ser-Thr"/>
    <property type="match status" value="1"/>
</dbReference>
<keyword evidence="1" id="KW-0812">Transmembrane</keyword>
<protein>
    <recommendedName>
        <fullName evidence="2">Protein kinase domain-containing protein</fullName>
    </recommendedName>
</protein>
<keyword evidence="1" id="KW-1133">Transmembrane helix</keyword>
<dbReference type="InterPro" id="IPR008266">
    <property type="entry name" value="Tyr_kinase_AS"/>
</dbReference>
<dbReference type="PANTHER" id="PTHR44329">
    <property type="entry name" value="SERINE/THREONINE-PROTEIN KINASE TNNI3K-RELATED"/>
    <property type="match status" value="1"/>
</dbReference>
<dbReference type="PROSITE" id="PS00109">
    <property type="entry name" value="PROTEIN_KINASE_TYR"/>
    <property type="match status" value="1"/>
</dbReference>
<proteinExistence type="predicted"/>
<gene>
    <name evidence="3" type="ORF">JAAARDRAFT_79069</name>
</gene>
<evidence type="ECO:0000259" key="2">
    <source>
        <dbReference type="PROSITE" id="PS50011"/>
    </source>
</evidence>
<evidence type="ECO:0000313" key="3">
    <source>
        <dbReference type="EMBL" id="KDQ57341.1"/>
    </source>
</evidence>
<dbReference type="InterPro" id="IPR051681">
    <property type="entry name" value="Ser/Thr_Kinases-Pseudokinases"/>
</dbReference>
<evidence type="ECO:0000313" key="4">
    <source>
        <dbReference type="Proteomes" id="UP000027265"/>
    </source>
</evidence>
<dbReference type="InterPro" id="IPR011009">
    <property type="entry name" value="Kinase-like_dom_sf"/>
</dbReference>
<dbReference type="Gene3D" id="1.10.510.10">
    <property type="entry name" value="Transferase(Phosphotransferase) domain 1"/>
    <property type="match status" value="1"/>
</dbReference>
<dbReference type="GO" id="GO:0004674">
    <property type="term" value="F:protein serine/threonine kinase activity"/>
    <property type="evidence" value="ECO:0007669"/>
    <property type="project" value="TreeGrafter"/>
</dbReference>
<evidence type="ECO:0000256" key="1">
    <source>
        <dbReference type="SAM" id="Phobius"/>
    </source>
</evidence>
<name>A0A067Q430_9AGAM</name>
<dbReference type="InterPro" id="IPR000719">
    <property type="entry name" value="Prot_kinase_dom"/>
</dbReference>
<dbReference type="STRING" id="933084.A0A067Q430"/>
<sequence>MAPTELNDHLLVERRLIFTQDLHSSPLVFVGCCLLLWGVGIFVLVSERLSAARVARGRTVSEADIVAEFGPAALDLKVYQRLTYASMVIALAPHAGSGHNSMKASLKTQLRLVIGQDVIQSLVRSDYYRSQLLSILTDPGLRADRRLQEQIDEGLVIRKAILEDEAHIVQLIHSLTGSRWDKRRIQSLGEKDADAFLVLLHTTLVHWPYNFFDTATNAEFRQNAQRVLFKLSEHCENLPSTLFIKGVKLRQRNPITGGGFADIFQASHNDTIVALKRLRFFQAPRERRKLIKMFNQEALVWQSLNHPHVLPFLGIDAETFPPYSCMASSWMPNGDILKYLEKTGPLPTDQARLIFEITLGLEYLHQMKIVHGDLRGANILIDDEGHARLSDFGLAGFVDVTRDMSASTSRIGSMRWMAPELLFPEKFGLRFRRTPATDVYSFGCVCTEVYTGQAPFYDLIDSTAILEISQGRKPSRPTLDMVSVSAEFWDLVESCWAGSAPERPIVGQILCSLRLLGFSEYVKACSSRKRGPSTERFSLTRKGGRNYSTFM</sequence>
<dbReference type="AlphaFoldDB" id="A0A067Q430"/>
<dbReference type="GO" id="GO:0005524">
    <property type="term" value="F:ATP binding"/>
    <property type="evidence" value="ECO:0007669"/>
    <property type="project" value="InterPro"/>
</dbReference>
<dbReference type="HOGENOM" id="CLU_000288_7_18_1"/>
<feature type="domain" description="Protein kinase" evidence="2">
    <location>
        <begin position="249"/>
        <end position="522"/>
    </location>
</feature>
<dbReference type="PROSITE" id="PS50011">
    <property type="entry name" value="PROTEIN_KINASE_DOM"/>
    <property type="match status" value="1"/>
</dbReference>
<keyword evidence="1" id="KW-0472">Membrane</keyword>
<reference evidence="4" key="1">
    <citation type="journal article" date="2014" name="Proc. Natl. Acad. Sci. U.S.A.">
        <title>Extensive sampling of basidiomycete genomes demonstrates inadequacy of the white-rot/brown-rot paradigm for wood decay fungi.</title>
        <authorList>
            <person name="Riley R."/>
            <person name="Salamov A.A."/>
            <person name="Brown D.W."/>
            <person name="Nagy L.G."/>
            <person name="Floudas D."/>
            <person name="Held B.W."/>
            <person name="Levasseur A."/>
            <person name="Lombard V."/>
            <person name="Morin E."/>
            <person name="Otillar R."/>
            <person name="Lindquist E.A."/>
            <person name="Sun H."/>
            <person name="LaButti K.M."/>
            <person name="Schmutz J."/>
            <person name="Jabbour D."/>
            <person name="Luo H."/>
            <person name="Baker S.E."/>
            <person name="Pisabarro A.G."/>
            <person name="Walton J.D."/>
            <person name="Blanchette R.A."/>
            <person name="Henrissat B."/>
            <person name="Martin F."/>
            <person name="Cullen D."/>
            <person name="Hibbett D.S."/>
            <person name="Grigoriev I.V."/>
        </authorList>
    </citation>
    <scope>NUCLEOTIDE SEQUENCE [LARGE SCALE GENOMIC DNA]</scope>
    <source>
        <strain evidence="4">MUCL 33604</strain>
    </source>
</reference>
<dbReference type="SUPFAM" id="SSF56112">
    <property type="entry name" value="Protein kinase-like (PK-like)"/>
    <property type="match status" value="1"/>
</dbReference>
<dbReference type="OrthoDB" id="4062651at2759"/>